<comment type="caution">
    <text evidence="9">The sequence shown here is derived from an EMBL/GenBank/DDBJ whole genome shotgun (WGS) entry which is preliminary data.</text>
</comment>
<evidence type="ECO:0000313" key="9">
    <source>
        <dbReference type="EMBL" id="EAL61779.1"/>
    </source>
</evidence>
<keyword evidence="4" id="KW-0378">Hydrolase</keyword>
<dbReference type="SMR" id="Q54EC1"/>
<dbReference type="PANTHER" id="PTHR12801">
    <property type="entry name" value="RNA EXONUCLEASE REXO1 / RECO3 FAMILY MEMBER-RELATED"/>
    <property type="match status" value="1"/>
</dbReference>
<dbReference type="Gene3D" id="3.30.420.10">
    <property type="entry name" value="Ribonuclease H-like superfamily/Ribonuclease H"/>
    <property type="match status" value="1"/>
</dbReference>
<dbReference type="PhylomeDB" id="Q54EC1"/>
<dbReference type="OMA" id="THFRNRA"/>
<dbReference type="InterPro" id="IPR012337">
    <property type="entry name" value="RNaseH-like_sf"/>
</dbReference>
<dbReference type="PaxDb" id="44689-DDB0305007"/>
<feature type="compositionally biased region" description="Acidic residues" evidence="7">
    <location>
        <begin position="282"/>
        <end position="294"/>
    </location>
</feature>
<evidence type="ECO:0000256" key="5">
    <source>
        <dbReference type="ARBA" id="ARBA00022839"/>
    </source>
</evidence>
<dbReference type="dictyBase" id="DDB_G0291590">
    <property type="gene designation" value="rexo1"/>
</dbReference>
<dbReference type="InterPro" id="IPR034922">
    <property type="entry name" value="REX1-like_exo"/>
</dbReference>
<accession>Q54EC1</accession>
<dbReference type="GO" id="GO:0008408">
    <property type="term" value="F:3'-5' exonuclease activity"/>
    <property type="evidence" value="ECO:0000250"/>
    <property type="project" value="dictyBase"/>
</dbReference>
<dbReference type="InterPro" id="IPR036397">
    <property type="entry name" value="RNaseH_sf"/>
</dbReference>
<proteinExistence type="inferred from homology"/>
<keyword evidence="5 9" id="KW-0269">Exonuclease</keyword>
<feature type="compositionally biased region" description="Low complexity" evidence="7">
    <location>
        <begin position="18"/>
        <end position="31"/>
    </location>
</feature>
<dbReference type="GeneID" id="8628263"/>
<dbReference type="GO" id="GO:0016070">
    <property type="term" value="P:RNA metabolic process"/>
    <property type="evidence" value="ECO:0000305"/>
    <property type="project" value="dictyBase"/>
</dbReference>
<dbReference type="InterPro" id="IPR013520">
    <property type="entry name" value="Ribonucl_H"/>
</dbReference>
<dbReference type="GO" id="GO:0004527">
    <property type="term" value="F:exonuclease activity"/>
    <property type="evidence" value="ECO:0000318"/>
    <property type="project" value="GO_Central"/>
</dbReference>
<dbReference type="RefSeq" id="XP_635319.1">
    <property type="nucleotide sequence ID" value="XM_630227.1"/>
</dbReference>
<comment type="subcellular location">
    <subcellularLocation>
        <location evidence="1">Nucleus</location>
    </subcellularLocation>
</comment>
<reference evidence="9 10" key="1">
    <citation type="journal article" date="2005" name="Nature">
        <title>The genome of the social amoeba Dictyostelium discoideum.</title>
        <authorList>
            <consortium name="The Dictyostelium discoideum Sequencing Consortium"/>
            <person name="Eichinger L."/>
            <person name="Pachebat J.A."/>
            <person name="Glockner G."/>
            <person name="Rajandream M.A."/>
            <person name="Sucgang R."/>
            <person name="Berriman M."/>
            <person name="Song J."/>
            <person name="Olsen R."/>
            <person name="Szafranski K."/>
            <person name="Xu Q."/>
            <person name="Tunggal B."/>
            <person name="Kummerfeld S."/>
            <person name="Madera M."/>
            <person name="Konfortov B.A."/>
            <person name="Rivero F."/>
            <person name="Bankier A.T."/>
            <person name="Lehmann R."/>
            <person name="Hamlin N."/>
            <person name="Davies R."/>
            <person name="Gaudet P."/>
            <person name="Fey P."/>
            <person name="Pilcher K."/>
            <person name="Chen G."/>
            <person name="Saunders D."/>
            <person name="Sodergren E."/>
            <person name="Davis P."/>
            <person name="Kerhornou A."/>
            <person name="Nie X."/>
            <person name="Hall N."/>
            <person name="Anjard C."/>
            <person name="Hemphill L."/>
            <person name="Bason N."/>
            <person name="Farbrother P."/>
            <person name="Desany B."/>
            <person name="Just E."/>
            <person name="Morio T."/>
            <person name="Rost R."/>
            <person name="Churcher C."/>
            <person name="Cooper J."/>
            <person name="Haydock S."/>
            <person name="van Driessche N."/>
            <person name="Cronin A."/>
            <person name="Goodhead I."/>
            <person name="Muzny D."/>
            <person name="Mourier T."/>
            <person name="Pain A."/>
            <person name="Lu M."/>
            <person name="Harper D."/>
            <person name="Lindsay R."/>
            <person name="Hauser H."/>
            <person name="James K."/>
            <person name="Quiles M."/>
            <person name="Madan Babu M."/>
            <person name="Saito T."/>
            <person name="Buchrieser C."/>
            <person name="Wardroper A."/>
            <person name="Felder M."/>
            <person name="Thangavelu M."/>
            <person name="Johnson D."/>
            <person name="Knights A."/>
            <person name="Loulseged H."/>
            <person name="Mungall K."/>
            <person name="Oliver K."/>
            <person name="Price C."/>
            <person name="Quail M.A."/>
            <person name="Urushihara H."/>
            <person name="Hernandez J."/>
            <person name="Rabbinowitsch E."/>
            <person name="Steffen D."/>
            <person name="Sanders M."/>
            <person name="Ma J."/>
            <person name="Kohara Y."/>
            <person name="Sharp S."/>
            <person name="Simmonds M."/>
            <person name="Spiegler S."/>
            <person name="Tivey A."/>
            <person name="Sugano S."/>
            <person name="White B."/>
            <person name="Walker D."/>
            <person name="Woodward J."/>
            <person name="Winckler T."/>
            <person name="Tanaka Y."/>
            <person name="Shaulsky G."/>
            <person name="Schleicher M."/>
            <person name="Weinstock G."/>
            <person name="Rosenthal A."/>
            <person name="Cox E.C."/>
            <person name="Chisholm R.L."/>
            <person name="Gibbs R."/>
            <person name="Loomis W.F."/>
            <person name="Platzer M."/>
            <person name="Kay R.R."/>
            <person name="Williams J."/>
            <person name="Dear P.H."/>
            <person name="Noegel A.A."/>
            <person name="Barrell B."/>
            <person name="Kuspa A."/>
        </authorList>
    </citation>
    <scope>NUCLEOTIDE SEQUENCE [LARGE SCALE GENOMIC DNA]</scope>
    <source>
        <strain evidence="9 10">AX4</strain>
    </source>
</reference>
<evidence type="ECO:0000256" key="1">
    <source>
        <dbReference type="ARBA" id="ARBA00004123"/>
    </source>
</evidence>
<dbReference type="HOGENOM" id="CLU_008679_3_0_1"/>
<dbReference type="eggNOG" id="KOG2248">
    <property type="taxonomic scope" value="Eukaryota"/>
</dbReference>
<evidence type="ECO:0000256" key="3">
    <source>
        <dbReference type="ARBA" id="ARBA00022722"/>
    </source>
</evidence>
<keyword evidence="3" id="KW-0540">Nuclease</keyword>
<dbReference type="GO" id="GO:0031125">
    <property type="term" value="P:rRNA 3'-end processing"/>
    <property type="evidence" value="ECO:0000318"/>
    <property type="project" value="GO_Central"/>
</dbReference>
<evidence type="ECO:0000256" key="2">
    <source>
        <dbReference type="ARBA" id="ARBA00006357"/>
    </source>
</evidence>
<dbReference type="GO" id="GO:0005634">
    <property type="term" value="C:nucleus"/>
    <property type="evidence" value="ECO:0000318"/>
    <property type="project" value="GO_Central"/>
</dbReference>
<dbReference type="Proteomes" id="UP000002195">
    <property type="component" value="Unassembled WGS sequence"/>
</dbReference>
<evidence type="ECO:0000313" key="10">
    <source>
        <dbReference type="Proteomes" id="UP000002195"/>
    </source>
</evidence>
<dbReference type="InParanoid" id="Q54EC1"/>
<feature type="region of interest" description="Disordered" evidence="7">
    <location>
        <begin position="1"/>
        <end position="34"/>
    </location>
</feature>
<dbReference type="AlphaFoldDB" id="Q54EC1"/>
<dbReference type="KEGG" id="ddi:DDB_G0291590"/>
<evidence type="ECO:0000256" key="7">
    <source>
        <dbReference type="SAM" id="MobiDB-lite"/>
    </source>
</evidence>
<evidence type="ECO:0000259" key="8">
    <source>
        <dbReference type="SMART" id="SM00479"/>
    </source>
</evidence>
<sequence>MTNLKNKKIENSSIEVDNNNNNNNNNNNKNQNNKKRTLEISYTNKFQFLDSSDSGGESDTDKEMNRVSLKKKKKSSPISNKLSQDLKKKEQKFKTTNDTVTDYNTNNGGGGVGSNGEIQKPTFSINRNNCTIKDIQDYIVWLMLRFKVPTPNWIFTAMSPLIKKVVVVSIQGISSLMHDKLSLLSGKDHLFSQVFEAKNKVELQFPNYNHIFESLLNVKTCKVQKIDTCEKMRKEIEPISFYLLDDQQLVENGYFTIKDLKDGWVYSNQVKQILNLIKPSNDDDNNNNNQEEDNGASSPTTTTVNSDDDNNDNNNNLINKLNLKVKEMLAIDCEMCRTEGGQLELTRISIVNEQKKVVLNELVLPEKPIIDYLTQYSGITADTLKNVTNRLSDIHAKLEKLVGVDTVLIGHSLENDLKAMKFIHRKIIDTSILYPTGSSGKFSLKYLTKKYLNRIIQSTKHGKLGHDSIEDARAAMDLAQLKIQKGKSFGTRLASMENLFDKINKHEKKSSFIDRLEDIKTFTSQVVSCFNCENDNEVIEKIIKQSSNSSSSDLIFSQLTSLSDHFKSLLPKQFSITNPEENKLTTTTTTTTTTITNPIETIIDSPLLTEKEIKEIHSLDSIEINTTVKQIVRQMELQIKNVYDKLQENSMLLLILGPGPLNDIIRFQGDGNKQKDYYLSVDTAKEGVAFLALK</sequence>
<dbReference type="FunCoup" id="Q54EC1">
    <property type="interactions" value="243"/>
</dbReference>
<feature type="domain" description="Exonuclease" evidence="8">
    <location>
        <begin position="327"/>
        <end position="488"/>
    </location>
</feature>
<dbReference type="SUPFAM" id="SSF53098">
    <property type="entry name" value="Ribonuclease H-like"/>
    <property type="match status" value="1"/>
</dbReference>
<dbReference type="GO" id="GO:0003676">
    <property type="term" value="F:nucleic acid binding"/>
    <property type="evidence" value="ECO:0007669"/>
    <property type="project" value="InterPro"/>
</dbReference>
<dbReference type="SMART" id="SM00479">
    <property type="entry name" value="EXOIII"/>
    <property type="match status" value="1"/>
</dbReference>
<comment type="similarity">
    <text evidence="2">Belongs to the REXO1/REXO3 family.</text>
</comment>
<dbReference type="CDD" id="cd06145">
    <property type="entry name" value="REX1_like"/>
    <property type="match status" value="1"/>
</dbReference>
<feature type="compositionally biased region" description="Polar residues" evidence="7">
    <location>
        <begin position="295"/>
        <end position="304"/>
    </location>
</feature>
<keyword evidence="6" id="KW-0539">Nucleus</keyword>
<dbReference type="STRING" id="44689.Q54EC1"/>
<dbReference type="EMBL" id="AAFI02000177">
    <property type="protein sequence ID" value="EAL61779.1"/>
    <property type="molecule type" value="Genomic_DNA"/>
</dbReference>
<keyword evidence="10" id="KW-1185">Reference proteome</keyword>
<protein>
    <submittedName>
        <fullName evidence="9">RNA exonuclease 1</fullName>
    </submittedName>
</protein>
<organism evidence="9 10">
    <name type="scientific">Dictyostelium discoideum</name>
    <name type="common">Social amoeba</name>
    <dbReference type="NCBI Taxonomy" id="44689"/>
    <lineage>
        <taxon>Eukaryota</taxon>
        <taxon>Amoebozoa</taxon>
        <taxon>Evosea</taxon>
        <taxon>Eumycetozoa</taxon>
        <taxon>Dictyostelia</taxon>
        <taxon>Dictyosteliales</taxon>
        <taxon>Dictyosteliaceae</taxon>
        <taxon>Dictyostelium</taxon>
    </lineage>
</organism>
<dbReference type="PANTHER" id="PTHR12801:SF115">
    <property type="entry name" value="FI18136P1-RELATED"/>
    <property type="match status" value="1"/>
</dbReference>
<evidence type="ECO:0000256" key="4">
    <source>
        <dbReference type="ARBA" id="ARBA00022801"/>
    </source>
</evidence>
<dbReference type="VEuPathDB" id="AmoebaDB:DDB_G0291590"/>
<evidence type="ECO:0000256" key="6">
    <source>
        <dbReference type="ARBA" id="ARBA00023242"/>
    </source>
</evidence>
<feature type="region of interest" description="Disordered" evidence="7">
    <location>
        <begin position="278"/>
        <end position="315"/>
    </location>
</feature>
<dbReference type="InterPro" id="IPR047021">
    <property type="entry name" value="REXO1/3/4-like"/>
</dbReference>
<dbReference type="FunFam" id="3.30.420.10:FF:000019">
    <property type="entry name" value="RNA exonuclease NEF-sp"/>
    <property type="match status" value="1"/>
</dbReference>
<feature type="region of interest" description="Disordered" evidence="7">
    <location>
        <begin position="49"/>
        <end position="91"/>
    </location>
</feature>
<gene>
    <name evidence="9" type="primary">rexo1</name>
    <name evidence="9" type="ORF">DDB_G0291590</name>
</gene>
<name>Q54EC1_DICDI</name>